<protein>
    <submittedName>
        <fullName evidence="2">Uncharacterized protein</fullName>
    </submittedName>
</protein>
<keyword evidence="3" id="KW-1185">Reference proteome</keyword>
<dbReference type="RefSeq" id="WP_108778960.1">
    <property type="nucleotide sequence ID" value="NZ_CP029186.1"/>
</dbReference>
<organism evidence="2 3">
    <name type="scientific">Flavobacterium album</name>
    <dbReference type="NCBI Taxonomy" id="2175091"/>
    <lineage>
        <taxon>Bacteria</taxon>
        <taxon>Pseudomonadati</taxon>
        <taxon>Bacteroidota</taxon>
        <taxon>Flavobacteriia</taxon>
        <taxon>Flavobacteriales</taxon>
        <taxon>Flavobacteriaceae</taxon>
        <taxon>Flavobacterium</taxon>
    </lineage>
</organism>
<dbReference type="KEGG" id="falb:HYN59_14460"/>
<gene>
    <name evidence="2" type="ORF">HYN59_14460</name>
</gene>
<proteinExistence type="predicted"/>
<reference evidence="2 3" key="1">
    <citation type="submission" date="2018-04" db="EMBL/GenBank/DDBJ databases">
        <title>Genome sequencing of Flavobacterium sp. HYN0059.</title>
        <authorList>
            <person name="Yi H."/>
            <person name="Baek C."/>
        </authorList>
    </citation>
    <scope>NUCLEOTIDE SEQUENCE [LARGE SCALE GENOMIC DNA]</scope>
    <source>
        <strain evidence="2 3">HYN0059</strain>
    </source>
</reference>
<evidence type="ECO:0000256" key="1">
    <source>
        <dbReference type="SAM" id="Phobius"/>
    </source>
</evidence>
<keyword evidence="1" id="KW-0472">Membrane</keyword>
<dbReference type="EMBL" id="CP029186">
    <property type="protein sequence ID" value="AWH86237.1"/>
    <property type="molecule type" value="Genomic_DNA"/>
</dbReference>
<dbReference type="Proteomes" id="UP000244929">
    <property type="component" value="Chromosome"/>
</dbReference>
<evidence type="ECO:0000313" key="2">
    <source>
        <dbReference type="EMBL" id="AWH86237.1"/>
    </source>
</evidence>
<accession>A0A2S1R0N4</accession>
<evidence type="ECO:0000313" key="3">
    <source>
        <dbReference type="Proteomes" id="UP000244929"/>
    </source>
</evidence>
<name>A0A2S1R0N4_9FLAO</name>
<keyword evidence="1" id="KW-1133">Transmembrane helix</keyword>
<dbReference type="AlphaFoldDB" id="A0A2S1R0N4"/>
<sequence length="65" mass="7181">MKTIYIILLFGAAFLALFEQSQAKPNMIIMIAAMAAFMIGLMRLMAKVPSKGERQNEEEEGDGTV</sequence>
<keyword evidence="1" id="KW-0812">Transmembrane</keyword>
<feature type="transmembrane region" description="Helical" evidence="1">
    <location>
        <begin position="28"/>
        <end position="46"/>
    </location>
</feature>